<protein>
    <recommendedName>
        <fullName evidence="4">DUF2712 domain-containing protein</fullName>
    </recommendedName>
</protein>
<accession>A0A221MCI4</accession>
<evidence type="ECO:0000313" key="2">
    <source>
        <dbReference type="EMBL" id="ASN05344.1"/>
    </source>
</evidence>
<feature type="signal peptide" evidence="1">
    <location>
        <begin position="1"/>
        <end position="24"/>
    </location>
</feature>
<dbReference type="Proteomes" id="UP000204391">
    <property type="component" value="Chromosome"/>
</dbReference>
<dbReference type="KEGG" id="vne:CFK40_10135"/>
<gene>
    <name evidence="2" type="ORF">CFK40_10135</name>
</gene>
<keyword evidence="3" id="KW-1185">Reference proteome</keyword>
<dbReference type="EMBL" id="CP022437">
    <property type="protein sequence ID" value="ASN05344.1"/>
    <property type="molecule type" value="Genomic_DNA"/>
</dbReference>
<dbReference type="OrthoDB" id="2912061at2"/>
<keyword evidence="1" id="KW-0732">Signal</keyword>
<dbReference type="RefSeq" id="WP_089532194.1">
    <property type="nucleotide sequence ID" value="NZ_CP022437.1"/>
</dbReference>
<evidence type="ECO:0008006" key="4">
    <source>
        <dbReference type="Google" id="ProtNLM"/>
    </source>
</evidence>
<proteinExistence type="predicted"/>
<evidence type="ECO:0000313" key="3">
    <source>
        <dbReference type="Proteomes" id="UP000204391"/>
    </source>
</evidence>
<reference evidence="2 3" key="1">
    <citation type="journal article" date="2003" name="Int. J. Syst. Evol. Microbiol.">
        <title>Virgibacillus carmonensis sp. nov., Virgibacillus necropolis sp. nov. and Virgibacillus picturae sp. nov., three novel species isolated from deteriorated mural paintings, transfer of the species of the genus salibacillus to Virgibacillus, as Virgibacillus marismortui comb. nov. and Virgibacillus salexigens comb. nov., and emended description of the genus Virgibacillus.</title>
        <authorList>
            <person name="Heyrman J."/>
            <person name="Logan N.A."/>
            <person name="Busse H.J."/>
            <person name="Balcaen A."/>
            <person name="Lebbe L."/>
            <person name="Rodriguez-Diaz M."/>
            <person name="Swings J."/>
            <person name="De Vos P."/>
        </authorList>
    </citation>
    <scope>NUCLEOTIDE SEQUENCE [LARGE SCALE GENOMIC DNA]</scope>
    <source>
        <strain evidence="2 3">LMG 19488</strain>
    </source>
</reference>
<dbReference type="AlphaFoldDB" id="A0A221MCI4"/>
<organism evidence="2 3">
    <name type="scientific">Virgibacillus necropolis</name>
    <dbReference type="NCBI Taxonomy" id="163877"/>
    <lineage>
        <taxon>Bacteria</taxon>
        <taxon>Bacillati</taxon>
        <taxon>Bacillota</taxon>
        <taxon>Bacilli</taxon>
        <taxon>Bacillales</taxon>
        <taxon>Bacillaceae</taxon>
        <taxon>Virgibacillus</taxon>
    </lineage>
</organism>
<feature type="chain" id="PRO_5013347448" description="DUF2712 domain-containing protein" evidence="1">
    <location>
        <begin position="25"/>
        <end position="135"/>
    </location>
</feature>
<name>A0A221MCI4_9BACI</name>
<evidence type="ECO:0000256" key="1">
    <source>
        <dbReference type="SAM" id="SignalP"/>
    </source>
</evidence>
<sequence>MKKIGLSFIALAFALVIPFSSADASSGWDYVKSSKMTYNSTYGFYDTANASSTGGDLKLIAVDKNKDYRFSVELWEYDPGSGNDDYVGYTYFERVQDHGIFRNIGRFVDGSNHRAEFYAKSYDSDTKSVYIQFWD</sequence>